<dbReference type="RefSeq" id="WP_012963289.1">
    <property type="nucleotide sequence ID" value="NC_013799.1"/>
</dbReference>
<dbReference type="PANTHER" id="PTHR33991">
    <property type="entry name" value="DNA REPAIR PROTEIN RECO"/>
    <property type="match status" value="1"/>
</dbReference>
<dbReference type="AlphaFoldDB" id="D3DH05"/>
<name>D3DH05_HYDTT</name>
<organism evidence="1 2">
    <name type="scientific">Hydrogenobacter thermophilus (strain DSM 6534 / IAM 12695 / TK-6)</name>
    <dbReference type="NCBI Taxonomy" id="608538"/>
    <lineage>
        <taxon>Bacteria</taxon>
        <taxon>Pseudomonadati</taxon>
        <taxon>Aquificota</taxon>
        <taxon>Aquificia</taxon>
        <taxon>Aquificales</taxon>
        <taxon>Aquificaceae</taxon>
        <taxon>Hydrogenobacter</taxon>
    </lineage>
</organism>
<dbReference type="KEGG" id="hte:Hydth_0644"/>
<sequence length="191" mass="22815">MSFKGKVIVLRRLVVGDEDLLVKVYGWGGLMNMLVKDGALTSSRYVSIFEPFNVLELSYRQVGEIILPLDVSKVRYLSYLALESYERYMWMCHLGNFFLRWVRYYDQQLFDLFLLYLSAKVRNTKVFLIRFKLEVLKAMGLYKEELFEEDLRRAVRDIKRGSRLFLERMRLNQQLAEKIERAIEDQLKESL</sequence>
<reference evidence="1 2" key="1">
    <citation type="journal article" date="2010" name="J. Bacteriol.">
        <title>Complete genome sequence of the thermophilic, obligately chemolithoautotrophic hydrogen-oxidizing bacterium Hydrogenobacter thermophilus TK-6.</title>
        <authorList>
            <person name="Arai H."/>
            <person name="Kanbe H."/>
            <person name="Ishii M."/>
            <person name="Igarashi Y."/>
        </authorList>
    </citation>
    <scope>NUCLEOTIDE SEQUENCE [LARGE SCALE GENOMIC DNA]</scope>
    <source>
        <strain evidence="2">DSM 6534 / IAM 12695 / TK-6 [Tokyo]</strain>
    </source>
</reference>
<evidence type="ECO:0000313" key="1">
    <source>
        <dbReference type="EMBL" id="BAI69107.1"/>
    </source>
</evidence>
<dbReference type="OrthoDB" id="13347at2"/>
<dbReference type="GO" id="GO:0006302">
    <property type="term" value="P:double-strand break repair"/>
    <property type="evidence" value="ECO:0007669"/>
    <property type="project" value="TreeGrafter"/>
</dbReference>
<dbReference type="PANTHER" id="PTHR33991:SF1">
    <property type="entry name" value="DNA REPAIR PROTEIN RECO"/>
    <property type="match status" value="1"/>
</dbReference>
<dbReference type="GO" id="GO:0043590">
    <property type="term" value="C:bacterial nucleoid"/>
    <property type="evidence" value="ECO:0007669"/>
    <property type="project" value="TreeGrafter"/>
</dbReference>
<protein>
    <submittedName>
        <fullName evidence="1">Uncharacterized protein</fullName>
    </submittedName>
</protein>
<dbReference type="EMBL" id="AP011112">
    <property type="protein sequence ID" value="BAI69107.1"/>
    <property type="molecule type" value="Genomic_DNA"/>
</dbReference>
<accession>D3DH05</accession>
<dbReference type="STRING" id="608538.HTH_0646"/>
<dbReference type="KEGG" id="hth:HTH_0646"/>
<evidence type="ECO:0000313" key="2">
    <source>
        <dbReference type="Proteomes" id="UP000002574"/>
    </source>
</evidence>
<dbReference type="InterPro" id="IPR003717">
    <property type="entry name" value="RecO"/>
</dbReference>
<dbReference type="eggNOG" id="COG1381">
    <property type="taxonomic scope" value="Bacteria"/>
</dbReference>
<dbReference type="Proteomes" id="UP000002574">
    <property type="component" value="Chromosome"/>
</dbReference>
<keyword evidence="2" id="KW-1185">Reference proteome</keyword>
<proteinExistence type="predicted"/>
<dbReference type="GO" id="GO:0006310">
    <property type="term" value="P:DNA recombination"/>
    <property type="evidence" value="ECO:0007669"/>
    <property type="project" value="InterPro"/>
</dbReference>
<gene>
    <name evidence="1" type="ordered locus">HTH_0646</name>
</gene>